<protein>
    <submittedName>
        <fullName evidence="7">TetR/AcrR family transcriptional regulator</fullName>
    </submittedName>
</protein>
<keyword evidence="8" id="KW-1185">Reference proteome</keyword>
<evidence type="ECO:0000256" key="5">
    <source>
        <dbReference type="SAM" id="MobiDB-lite"/>
    </source>
</evidence>
<dbReference type="InterPro" id="IPR001647">
    <property type="entry name" value="HTH_TetR"/>
</dbReference>
<evidence type="ECO:0000256" key="3">
    <source>
        <dbReference type="ARBA" id="ARBA00023163"/>
    </source>
</evidence>
<evidence type="ECO:0000256" key="1">
    <source>
        <dbReference type="ARBA" id="ARBA00023015"/>
    </source>
</evidence>
<proteinExistence type="predicted"/>
<keyword evidence="1" id="KW-0805">Transcription regulation</keyword>
<evidence type="ECO:0000259" key="6">
    <source>
        <dbReference type="PROSITE" id="PS50977"/>
    </source>
</evidence>
<comment type="caution">
    <text evidence="7">The sequence shown here is derived from an EMBL/GenBank/DDBJ whole genome shotgun (WGS) entry which is preliminary data.</text>
</comment>
<evidence type="ECO:0000313" key="8">
    <source>
        <dbReference type="Proteomes" id="UP001500618"/>
    </source>
</evidence>
<reference evidence="8" key="1">
    <citation type="journal article" date="2019" name="Int. J. Syst. Evol. Microbiol.">
        <title>The Global Catalogue of Microorganisms (GCM) 10K type strain sequencing project: providing services to taxonomists for standard genome sequencing and annotation.</title>
        <authorList>
            <consortium name="The Broad Institute Genomics Platform"/>
            <consortium name="The Broad Institute Genome Sequencing Center for Infectious Disease"/>
            <person name="Wu L."/>
            <person name="Ma J."/>
        </authorList>
    </citation>
    <scope>NUCLEOTIDE SEQUENCE [LARGE SCALE GENOMIC DNA]</scope>
    <source>
        <strain evidence="8">JCM 14718</strain>
    </source>
</reference>
<dbReference type="Gene3D" id="1.10.10.60">
    <property type="entry name" value="Homeodomain-like"/>
    <property type="match status" value="1"/>
</dbReference>
<gene>
    <name evidence="7" type="ORF">GCM10009765_69350</name>
</gene>
<dbReference type="SUPFAM" id="SSF48498">
    <property type="entry name" value="Tetracyclin repressor-like, C-terminal domain"/>
    <property type="match status" value="1"/>
</dbReference>
<dbReference type="InterPro" id="IPR036271">
    <property type="entry name" value="Tet_transcr_reg_TetR-rel_C_sf"/>
</dbReference>
<keyword evidence="3" id="KW-0804">Transcription</keyword>
<evidence type="ECO:0000256" key="2">
    <source>
        <dbReference type="ARBA" id="ARBA00023125"/>
    </source>
</evidence>
<dbReference type="Pfam" id="PF00440">
    <property type="entry name" value="TetR_N"/>
    <property type="match status" value="1"/>
</dbReference>
<dbReference type="InterPro" id="IPR050109">
    <property type="entry name" value="HTH-type_TetR-like_transc_reg"/>
</dbReference>
<dbReference type="EMBL" id="BAAANY010000036">
    <property type="protein sequence ID" value="GAA1710164.1"/>
    <property type="molecule type" value="Genomic_DNA"/>
</dbReference>
<feature type="DNA-binding region" description="H-T-H motif" evidence="4">
    <location>
        <begin position="45"/>
        <end position="64"/>
    </location>
</feature>
<dbReference type="RefSeq" id="WP_344314378.1">
    <property type="nucleotide sequence ID" value="NZ_BAAANY010000036.1"/>
</dbReference>
<dbReference type="Proteomes" id="UP001500618">
    <property type="component" value="Unassembled WGS sequence"/>
</dbReference>
<dbReference type="PANTHER" id="PTHR30055:SF238">
    <property type="entry name" value="MYCOFACTOCIN BIOSYNTHESIS TRANSCRIPTIONAL REGULATOR MFTR-RELATED"/>
    <property type="match status" value="1"/>
</dbReference>
<evidence type="ECO:0000256" key="4">
    <source>
        <dbReference type="PROSITE-ProRule" id="PRU00335"/>
    </source>
</evidence>
<feature type="region of interest" description="Disordered" evidence="5">
    <location>
        <begin position="1"/>
        <end position="21"/>
    </location>
</feature>
<dbReference type="PRINTS" id="PR00455">
    <property type="entry name" value="HTHTETR"/>
</dbReference>
<feature type="domain" description="HTH tetR-type" evidence="6">
    <location>
        <begin position="22"/>
        <end position="82"/>
    </location>
</feature>
<dbReference type="SUPFAM" id="SSF46689">
    <property type="entry name" value="Homeodomain-like"/>
    <property type="match status" value="1"/>
</dbReference>
<dbReference type="PANTHER" id="PTHR30055">
    <property type="entry name" value="HTH-TYPE TRANSCRIPTIONAL REGULATOR RUTR"/>
    <property type="match status" value="1"/>
</dbReference>
<accession>A0ABP4UQV7</accession>
<dbReference type="PROSITE" id="PS50977">
    <property type="entry name" value="HTH_TETR_2"/>
    <property type="match status" value="1"/>
</dbReference>
<dbReference type="Gene3D" id="1.10.357.10">
    <property type="entry name" value="Tetracycline Repressor, domain 2"/>
    <property type="match status" value="1"/>
</dbReference>
<name>A0ABP4UQV7_9ACTN</name>
<organism evidence="7 8">
    <name type="scientific">Fodinicola feengrottensis</name>
    <dbReference type="NCBI Taxonomy" id="435914"/>
    <lineage>
        <taxon>Bacteria</taxon>
        <taxon>Bacillati</taxon>
        <taxon>Actinomycetota</taxon>
        <taxon>Actinomycetes</taxon>
        <taxon>Mycobacteriales</taxon>
        <taxon>Fodinicola</taxon>
    </lineage>
</organism>
<sequence length="210" mass="22470">MSRVPRSRPGQSKEDGRNARAGATKVRIFQATLELIAERGAVEMSIDDVAAAAGVAKGTVFYNFGSKSGLIEALLTYGVDGLTEAMSAARQGKDPLDAMTAMVGVVLEFVDTHHGYGQLLVAEMWLTKRQWDETLRLVRERVIGLLADGLDSAVRAGVASPDLRDTGLAASALFGSALVVALDNRLSRTPRPIAEVRDELLALIRARASH</sequence>
<keyword evidence="2 4" id="KW-0238">DNA-binding</keyword>
<evidence type="ECO:0000313" key="7">
    <source>
        <dbReference type="EMBL" id="GAA1710164.1"/>
    </source>
</evidence>
<dbReference type="InterPro" id="IPR009057">
    <property type="entry name" value="Homeodomain-like_sf"/>
</dbReference>